<evidence type="ECO:0000313" key="1">
    <source>
        <dbReference type="EMBL" id="KAD4178708.1"/>
    </source>
</evidence>
<reference evidence="1 2" key="1">
    <citation type="submission" date="2019-05" db="EMBL/GenBank/DDBJ databases">
        <title>Mikania micrantha, genome provides insights into the molecular mechanism of rapid growth.</title>
        <authorList>
            <person name="Liu B."/>
        </authorList>
    </citation>
    <scope>NUCLEOTIDE SEQUENCE [LARGE SCALE GENOMIC DNA]</scope>
    <source>
        <strain evidence="1">NLD-2019</strain>
        <tissue evidence="1">Leaf</tissue>
    </source>
</reference>
<dbReference type="Proteomes" id="UP000326396">
    <property type="component" value="Linkage Group LG4"/>
</dbReference>
<dbReference type="OrthoDB" id="1937661at2759"/>
<comment type="caution">
    <text evidence="1">The sequence shown here is derived from an EMBL/GenBank/DDBJ whole genome shotgun (WGS) entry which is preliminary data.</text>
</comment>
<gene>
    <name evidence="1" type="ORF">E3N88_27299</name>
</gene>
<dbReference type="EMBL" id="SZYD01000014">
    <property type="protein sequence ID" value="KAD4178708.1"/>
    <property type="molecule type" value="Genomic_DNA"/>
</dbReference>
<proteinExistence type="predicted"/>
<name>A0A5N6MWF3_9ASTR</name>
<protein>
    <submittedName>
        <fullName evidence="1">Uncharacterized protein</fullName>
    </submittedName>
</protein>
<dbReference type="AlphaFoldDB" id="A0A5N6MWF3"/>
<evidence type="ECO:0000313" key="2">
    <source>
        <dbReference type="Proteomes" id="UP000326396"/>
    </source>
</evidence>
<keyword evidence="2" id="KW-1185">Reference proteome</keyword>
<organism evidence="1 2">
    <name type="scientific">Mikania micrantha</name>
    <name type="common">bitter vine</name>
    <dbReference type="NCBI Taxonomy" id="192012"/>
    <lineage>
        <taxon>Eukaryota</taxon>
        <taxon>Viridiplantae</taxon>
        <taxon>Streptophyta</taxon>
        <taxon>Embryophyta</taxon>
        <taxon>Tracheophyta</taxon>
        <taxon>Spermatophyta</taxon>
        <taxon>Magnoliopsida</taxon>
        <taxon>eudicotyledons</taxon>
        <taxon>Gunneridae</taxon>
        <taxon>Pentapetalae</taxon>
        <taxon>asterids</taxon>
        <taxon>campanulids</taxon>
        <taxon>Asterales</taxon>
        <taxon>Asteraceae</taxon>
        <taxon>Asteroideae</taxon>
        <taxon>Heliantheae alliance</taxon>
        <taxon>Eupatorieae</taxon>
        <taxon>Mikania</taxon>
    </lineage>
</organism>
<sequence>MGCITSKSSNHQQPDGPLIIPNHHFIFPTNTNHTIDDALLPKHNHTLTIHTNLKPDDALERCLNFHTVEEYDELLRRNSNRNDAELPRVPVIECKIDGNIETRDNEKQGMEFQTVASLRQWLHAPGGCGDTDTARTAEYATPKVCFSFYENNSNSNSNSNCNSNYIRGPEEKSDLIETGKHEEEESIVELVAAFDKYMQQLQIDEDNILKQIHSMIN</sequence>
<accession>A0A5N6MWF3</accession>